<name>A0A0L0WE07_GOTPU</name>
<keyword evidence="1" id="KW-0732">Signal</keyword>
<accession>A0A0L0WE07</accession>
<proteinExistence type="predicted"/>
<sequence>MKKLASILIIFTLVLTSMSVFAGPLCCQRTNVITEQTKARLGTDFCRTSGCLVSTYKYKTRSYCTNCNAEHSSSERTVKEHSKSSCPYR</sequence>
<comment type="caution">
    <text evidence="2">The sequence shown here is derived from an EMBL/GenBank/DDBJ whole genome shotgun (WGS) entry which is preliminary data.</text>
</comment>
<dbReference type="Proteomes" id="UP000037267">
    <property type="component" value="Unassembled WGS sequence"/>
</dbReference>
<dbReference type="EMBL" id="LGSS01000002">
    <property type="protein sequence ID" value="KNF09712.1"/>
    <property type="molecule type" value="Genomic_DNA"/>
</dbReference>
<reference evidence="3" key="1">
    <citation type="submission" date="2015-07" db="EMBL/GenBank/DDBJ databases">
        <title>Draft genome sequence of the purine-degrading Gottschalkia purinilyticum DSM 1384 (formerly Clostridium purinilyticum).</title>
        <authorList>
            <person name="Poehlein A."/>
            <person name="Schiel-Bengelsdorf B."/>
            <person name="Bengelsdorf F.R."/>
            <person name="Daniel R."/>
            <person name="Duerre P."/>
        </authorList>
    </citation>
    <scope>NUCLEOTIDE SEQUENCE [LARGE SCALE GENOMIC DNA]</scope>
    <source>
        <strain evidence="3">DSM 1384</strain>
    </source>
</reference>
<protein>
    <submittedName>
        <fullName evidence="2">Uncharacterized protein</fullName>
    </submittedName>
</protein>
<feature type="signal peptide" evidence="1">
    <location>
        <begin position="1"/>
        <end position="22"/>
    </location>
</feature>
<feature type="chain" id="PRO_5005550872" evidence="1">
    <location>
        <begin position="23"/>
        <end position="89"/>
    </location>
</feature>
<dbReference type="AlphaFoldDB" id="A0A0L0WE07"/>
<gene>
    <name evidence="2" type="ORF">CLPU_2c01640</name>
</gene>
<evidence type="ECO:0000313" key="3">
    <source>
        <dbReference type="Proteomes" id="UP000037267"/>
    </source>
</evidence>
<evidence type="ECO:0000313" key="2">
    <source>
        <dbReference type="EMBL" id="KNF09712.1"/>
    </source>
</evidence>
<keyword evidence="3" id="KW-1185">Reference proteome</keyword>
<dbReference type="RefSeq" id="WP_050354098.1">
    <property type="nucleotide sequence ID" value="NZ_LGSS01000002.1"/>
</dbReference>
<evidence type="ECO:0000256" key="1">
    <source>
        <dbReference type="SAM" id="SignalP"/>
    </source>
</evidence>
<organism evidence="2 3">
    <name type="scientific">Gottschalkia purinilytica</name>
    <name type="common">Clostridium purinilyticum</name>
    <dbReference type="NCBI Taxonomy" id="1503"/>
    <lineage>
        <taxon>Bacteria</taxon>
        <taxon>Bacillati</taxon>
        <taxon>Bacillota</taxon>
        <taxon>Tissierellia</taxon>
        <taxon>Tissierellales</taxon>
        <taxon>Gottschalkiaceae</taxon>
        <taxon>Gottschalkia</taxon>
    </lineage>
</organism>